<dbReference type="InterPro" id="IPR000719">
    <property type="entry name" value="Prot_kinase_dom"/>
</dbReference>
<dbReference type="PROSITE" id="PS00107">
    <property type="entry name" value="PROTEIN_KINASE_ATP"/>
    <property type="match status" value="1"/>
</dbReference>
<feature type="domain" description="Protein kinase" evidence="15">
    <location>
        <begin position="88"/>
        <end position="284"/>
    </location>
</feature>
<feature type="binding site" evidence="12">
    <location>
        <position position="117"/>
    </location>
    <ligand>
        <name>ATP</name>
        <dbReference type="ChEBI" id="CHEBI:30616"/>
    </ligand>
</feature>
<comment type="similarity">
    <text evidence="7">Belongs to the protein kinase superfamily. STE Ser/Thr protein kinase family. MAP kinase kinase subfamily.</text>
</comment>
<comment type="caution">
    <text evidence="16">The sequence shown here is derived from an EMBL/GenBank/DDBJ whole genome shotgun (WGS) entry which is preliminary data.</text>
</comment>
<comment type="catalytic activity">
    <reaction evidence="10">
        <text>L-threonyl-[protein] + ATP = O-phospho-L-threonyl-[protein] + ADP + H(+)</text>
        <dbReference type="Rhea" id="RHEA:46608"/>
        <dbReference type="Rhea" id="RHEA-COMP:11060"/>
        <dbReference type="Rhea" id="RHEA-COMP:11605"/>
        <dbReference type="ChEBI" id="CHEBI:15378"/>
        <dbReference type="ChEBI" id="CHEBI:30013"/>
        <dbReference type="ChEBI" id="CHEBI:30616"/>
        <dbReference type="ChEBI" id="CHEBI:61977"/>
        <dbReference type="ChEBI" id="CHEBI:456216"/>
        <dbReference type="EC" id="2.7.12.2"/>
    </reaction>
</comment>
<gene>
    <name evidence="16" type="ORF">KUTeg_018056</name>
</gene>
<reference evidence="16 17" key="1">
    <citation type="submission" date="2022-12" db="EMBL/GenBank/DDBJ databases">
        <title>Chromosome-level genome of Tegillarca granosa.</title>
        <authorList>
            <person name="Kim J."/>
        </authorList>
    </citation>
    <scope>NUCLEOTIDE SEQUENCE [LARGE SCALE GENOMIC DNA]</scope>
    <source>
        <strain evidence="16">Teg-2019</strain>
        <tissue evidence="16">Adductor muscle</tissue>
    </source>
</reference>
<keyword evidence="2" id="KW-0808">Transferase</keyword>
<feature type="region of interest" description="Disordered" evidence="14">
    <location>
        <begin position="1"/>
        <end position="48"/>
    </location>
</feature>
<keyword evidence="4" id="KW-0418">Kinase</keyword>
<protein>
    <recommendedName>
        <fullName evidence="8">mitogen-activated protein kinase kinase</fullName>
        <ecNumber evidence="8">2.7.12.2</ecNumber>
    </recommendedName>
</protein>
<keyword evidence="5 12" id="KW-0067">ATP-binding</keyword>
<evidence type="ECO:0000256" key="3">
    <source>
        <dbReference type="ARBA" id="ARBA00022741"/>
    </source>
</evidence>
<evidence type="ECO:0000256" key="13">
    <source>
        <dbReference type="RuleBase" id="RU000304"/>
    </source>
</evidence>
<dbReference type="InterPro" id="IPR050915">
    <property type="entry name" value="MAP_kinase_kinase"/>
</dbReference>
<evidence type="ECO:0000256" key="11">
    <source>
        <dbReference type="ARBA" id="ARBA00051693"/>
    </source>
</evidence>
<evidence type="ECO:0000256" key="8">
    <source>
        <dbReference type="ARBA" id="ARBA00038999"/>
    </source>
</evidence>
<accession>A0ABQ9EGR1</accession>
<dbReference type="Gene3D" id="1.10.510.10">
    <property type="entry name" value="Transferase(Phosphotransferase) domain 1"/>
    <property type="match status" value="1"/>
</dbReference>
<keyword evidence="6" id="KW-0829">Tyrosine-protein kinase</keyword>
<dbReference type="InterPro" id="IPR011009">
    <property type="entry name" value="Kinase-like_dom_sf"/>
</dbReference>
<comment type="catalytic activity">
    <reaction evidence="11">
        <text>L-tyrosyl-[protein] + ATP = O-phospho-L-tyrosyl-[protein] + ADP + H(+)</text>
        <dbReference type="Rhea" id="RHEA:10596"/>
        <dbReference type="Rhea" id="RHEA-COMP:10136"/>
        <dbReference type="Rhea" id="RHEA-COMP:20101"/>
        <dbReference type="ChEBI" id="CHEBI:15378"/>
        <dbReference type="ChEBI" id="CHEBI:30616"/>
        <dbReference type="ChEBI" id="CHEBI:46858"/>
        <dbReference type="ChEBI" id="CHEBI:61978"/>
        <dbReference type="ChEBI" id="CHEBI:456216"/>
        <dbReference type="EC" id="2.7.12.2"/>
    </reaction>
</comment>
<dbReference type="SUPFAM" id="SSF56112">
    <property type="entry name" value="Protein kinase-like (PK-like)"/>
    <property type="match status" value="1"/>
</dbReference>
<dbReference type="InterPro" id="IPR017441">
    <property type="entry name" value="Protein_kinase_ATP_BS"/>
</dbReference>
<comment type="catalytic activity">
    <reaction evidence="9">
        <text>L-seryl-[protein] + ATP = O-phospho-L-seryl-[protein] + ADP + H(+)</text>
        <dbReference type="Rhea" id="RHEA:17989"/>
        <dbReference type="Rhea" id="RHEA-COMP:9863"/>
        <dbReference type="Rhea" id="RHEA-COMP:11604"/>
        <dbReference type="ChEBI" id="CHEBI:15378"/>
        <dbReference type="ChEBI" id="CHEBI:29999"/>
        <dbReference type="ChEBI" id="CHEBI:30616"/>
        <dbReference type="ChEBI" id="CHEBI:83421"/>
        <dbReference type="ChEBI" id="CHEBI:456216"/>
        <dbReference type="EC" id="2.7.12.2"/>
    </reaction>
</comment>
<evidence type="ECO:0000256" key="9">
    <source>
        <dbReference type="ARBA" id="ARBA00049014"/>
    </source>
</evidence>
<evidence type="ECO:0000256" key="7">
    <source>
        <dbReference type="ARBA" id="ARBA00038035"/>
    </source>
</evidence>
<evidence type="ECO:0000256" key="14">
    <source>
        <dbReference type="SAM" id="MobiDB-lite"/>
    </source>
</evidence>
<dbReference type="PROSITE" id="PS00108">
    <property type="entry name" value="PROTEIN_KINASE_ST"/>
    <property type="match status" value="1"/>
</dbReference>
<dbReference type="PANTHER" id="PTHR47448:SF1">
    <property type="entry name" value="SERINE_THREONINE-PROTEIN KINASE STE7 HOMOLOG"/>
    <property type="match status" value="1"/>
</dbReference>
<dbReference type="InterPro" id="IPR008271">
    <property type="entry name" value="Ser/Thr_kinase_AS"/>
</dbReference>
<evidence type="ECO:0000313" key="16">
    <source>
        <dbReference type="EMBL" id="KAJ8304473.1"/>
    </source>
</evidence>
<evidence type="ECO:0000256" key="4">
    <source>
        <dbReference type="ARBA" id="ARBA00022777"/>
    </source>
</evidence>
<dbReference type="Proteomes" id="UP001217089">
    <property type="component" value="Unassembled WGS sequence"/>
</dbReference>
<dbReference type="Pfam" id="PF00069">
    <property type="entry name" value="Pkinase"/>
    <property type="match status" value="2"/>
</dbReference>
<sequence>MSAGKNKFNLRLPSTSGSDNPQPPGPAPTAAPSGTHSQDADKSNTGTASLEALQIKLKELDLNDQQRERLEKFLTQKQQVGELTADDFEKLGELGAGNGGVVLKVRHLPSGLIMARKLIHLEIKPAVRNQIIRELKVLHECNSPFIVGFYGAFYSDGEISICMEYMVLRGLSYLREKHQIMHRDVKPSNILVNSRGEIKICDFGVSGQLIDSMANSFVGTRSYMSGFQTCNQDLLNLNSDKLGCPGDFRVVSGEEPSQMAIFELLEYIFNEVTGESFIHKSYKD</sequence>
<evidence type="ECO:0000256" key="2">
    <source>
        <dbReference type="ARBA" id="ARBA00022679"/>
    </source>
</evidence>
<evidence type="ECO:0000256" key="5">
    <source>
        <dbReference type="ARBA" id="ARBA00022840"/>
    </source>
</evidence>
<dbReference type="EC" id="2.7.12.2" evidence="8"/>
<dbReference type="EMBL" id="JARBDR010000903">
    <property type="protein sequence ID" value="KAJ8304473.1"/>
    <property type="molecule type" value="Genomic_DNA"/>
</dbReference>
<evidence type="ECO:0000256" key="12">
    <source>
        <dbReference type="PROSITE-ProRule" id="PRU10141"/>
    </source>
</evidence>
<dbReference type="PANTHER" id="PTHR47448">
    <property type="entry name" value="DUAL SPECIFICITY MITOGEN-ACTIVATED PROTEIN KINASE KINASE DSOR1-LIKE PROTEIN"/>
    <property type="match status" value="1"/>
</dbReference>
<keyword evidence="17" id="KW-1185">Reference proteome</keyword>
<dbReference type="Gene3D" id="3.30.200.20">
    <property type="entry name" value="Phosphorylase Kinase, domain 1"/>
    <property type="match status" value="1"/>
</dbReference>
<evidence type="ECO:0000259" key="15">
    <source>
        <dbReference type="PROSITE" id="PS50011"/>
    </source>
</evidence>
<name>A0ABQ9EGR1_TEGGR</name>
<evidence type="ECO:0000313" key="17">
    <source>
        <dbReference type="Proteomes" id="UP001217089"/>
    </source>
</evidence>
<keyword evidence="1 13" id="KW-0723">Serine/threonine-protein kinase</keyword>
<evidence type="ECO:0000256" key="1">
    <source>
        <dbReference type="ARBA" id="ARBA00022527"/>
    </source>
</evidence>
<organism evidence="16 17">
    <name type="scientific">Tegillarca granosa</name>
    <name type="common">Malaysian cockle</name>
    <name type="synonym">Anadara granosa</name>
    <dbReference type="NCBI Taxonomy" id="220873"/>
    <lineage>
        <taxon>Eukaryota</taxon>
        <taxon>Metazoa</taxon>
        <taxon>Spiralia</taxon>
        <taxon>Lophotrochozoa</taxon>
        <taxon>Mollusca</taxon>
        <taxon>Bivalvia</taxon>
        <taxon>Autobranchia</taxon>
        <taxon>Pteriomorphia</taxon>
        <taxon>Arcoida</taxon>
        <taxon>Arcoidea</taxon>
        <taxon>Arcidae</taxon>
        <taxon>Tegillarca</taxon>
    </lineage>
</organism>
<proteinExistence type="inferred from homology"/>
<evidence type="ECO:0000256" key="10">
    <source>
        <dbReference type="ARBA" id="ARBA00049299"/>
    </source>
</evidence>
<dbReference type="SMART" id="SM00220">
    <property type="entry name" value="S_TKc"/>
    <property type="match status" value="1"/>
</dbReference>
<evidence type="ECO:0000256" key="6">
    <source>
        <dbReference type="ARBA" id="ARBA00023137"/>
    </source>
</evidence>
<dbReference type="PROSITE" id="PS50011">
    <property type="entry name" value="PROTEIN_KINASE_DOM"/>
    <property type="match status" value="1"/>
</dbReference>
<keyword evidence="3 12" id="KW-0547">Nucleotide-binding</keyword>